<protein>
    <submittedName>
        <fullName evidence="6">H+/Cl-antiporter ClcA</fullName>
    </submittedName>
</protein>
<feature type="transmembrane region" description="Helical" evidence="5">
    <location>
        <begin position="256"/>
        <end position="276"/>
    </location>
</feature>
<keyword evidence="3 5" id="KW-1133">Transmembrane helix</keyword>
<gene>
    <name evidence="6" type="ORF">SAMN02745906_2575</name>
</gene>
<dbReference type="PANTHER" id="PTHR43427:SF12">
    <property type="entry name" value="CHLORIDE TRANSPORTER"/>
    <property type="match status" value="1"/>
</dbReference>
<keyword evidence="2 5" id="KW-0812">Transmembrane</keyword>
<feature type="transmembrane region" description="Helical" evidence="5">
    <location>
        <begin position="320"/>
        <end position="337"/>
    </location>
</feature>
<evidence type="ECO:0000256" key="4">
    <source>
        <dbReference type="ARBA" id="ARBA00023136"/>
    </source>
</evidence>
<keyword evidence="7" id="KW-1185">Reference proteome</keyword>
<dbReference type="InterPro" id="IPR001807">
    <property type="entry name" value="ClC"/>
</dbReference>
<dbReference type="Proteomes" id="UP000198970">
    <property type="component" value="Chromosome I"/>
</dbReference>
<organism evidence="6 7">
    <name type="scientific">Lacrimispora sphenoides JCM 1415</name>
    <dbReference type="NCBI Taxonomy" id="1297793"/>
    <lineage>
        <taxon>Bacteria</taxon>
        <taxon>Bacillati</taxon>
        <taxon>Bacillota</taxon>
        <taxon>Clostridia</taxon>
        <taxon>Lachnospirales</taxon>
        <taxon>Lachnospiraceae</taxon>
        <taxon>Lacrimispora</taxon>
    </lineage>
</organism>
<name>A0ABY1CAP1_9FIRM</name>
<feature type="transmembrane region" description="Helical" evidence="5">
    <location>
        <begin position="142"/>
        <end position="167"/>
    </location>
</feature>
<evidence type="ECO:0000256" key="5">
    <source>
        <dbReference type="SAM" id="Phobius"/>
    </source>
</evidence>
<evidence type="ECO:0000256" key="2">
    <source>
        <dbReference type="ARBA" id="ARBA00022692"/>
    </source>
</evidence>
<reference evidence="6 7" key="1">
    <citation type="submission" date="2016-10" db="EMBL/GenBank/DDBJ databases">
        <authorList>
            <person name="Varghese N."/>
            <person name="Submissions S."/>
        </authorList>
    </citation>
    <scope>NUCLEOTIDE SEQUENCE [LARGE SCALE GENOMIC DNA]</scope>
    <source>
        <strain evidence="6 7">ATCC 19403</strain>
    </source>
</reference>
<dbReference type="RefSeq" id="WP_100042527.1">
    <property type="nucleotide sequence ID" value="NZ_LT630003.1"/>
</dbReference>
<feature type="transmembrane region" description="Helical" evidence="5">
    <location>
        <begin position="12"/>
        <end position="41"/>
    </location>
</feature>
<sequence length="408" mass="43773">MLEKKLKKYRELMILGICGVVIGAAVGILDTGFGKVLLFVTELREEYFIPLIIFLPAAGALAVWLYHWDEGKCVKGMGLIFQVGHGEEDRIPLRLIPLTVISTWITHLFGGSAGREGVAVQIGATLSHWAGLKIKVKNNSKIFLVTGMAAGFSGLFGTPVAACFFALEVLTAGTLEYSALFPAIAASFTASTVSKALGLENFHYALNSNIQIDVLFAVKLMVLGALFGLVGSLFAYGLVSMKDKLGKTFHDPVRKITIVSIFLAILFILLGMGRYSGLGTNLISAGFQGGRIYGWDWILKLVLTIITIAAGFQGGEVTPLFAIGTSLGAAVAGILGLPIEFVAAMGYAAVFGSATNTLLAPVFIGAEVFGYSYLPYFFVVCSIAYLFNGDRSIYTAQKKLNNLRLFEK</sequence>
<feature type="transmembrane region" description="Helical" evidence="5">
    <location>
        <begin position="179"/>
        <end position="202"/>
    </location>
</feature>
<dbReference type="PRINTS" id="PR00762">
    <property type="entry name" value="CLCHANNEL"/>
</dbReference>
<feature type="transmembrane region" description="Helical" evidence="5">
    <location>
        <begin position="297"/>
        <end position="314"/>
    </location>
</feature>
<dbReference type="Pfam" id="PF00654">
    <property type="entry name" value="Voltage_CLC"/>
    <property type="match status" value="1"/>
</dbReference>
<evidence type="ECO:0000256" key="3">
    <source>
        <dbReference type="ARBA" id="ARBA00022989"/>
    </source>
</evidence>
<dbReference type="SUPFAM" id="SSF81340">
    <property type="entry name" value="Clc chloride channel"/>
    <property type="match status" value="1"/>
</dbReference>
<dbReference type="EMBL" id="LT630003">
    <property type="protein sequence ID" value="SET86963.1"/>
    <property type="molecule type" value="Genomic_DNA"/>
</dbReference>
<evidence type="ECO:0000313" key="6">
    <source>
        <dbReference type="EMBL" id="SET86963.1"/>
    </source>
</evidence>
<dbReference type="InterPro" id="IPR014743">
    <property type="entry name" value="Cl-channel_core"/>
</dbReference>
<accession>A0ABY1CAP1</accession>
<keyword evidence="4 5" id="KW-0472">Membrane</keyword>
<feature type="transmembrane region" description="Helical" evidence="5">
    <location>
        <begin position="344"/>
        <end position="364"/>
    </location>
</feature>
<feature type="transmembrane region" description="Helical" evidence="5">
    <location>
        <begin position="47"/>
        <end position="67"/>
    </location>
</feature>
<evidence type="ECO:0000313" key="7">
    <source>
        <dbReference type="Proteomes" id="UP000198970"/>
    </source>
</evidence>
<proteinExistence type="predicted"/>
<feature type="transmembrane region" description="Helical" evidence="5">
    <location>
        <begin position="214"/>
        <end position="236"/>
    </location>
</feature>
<dbReference type="PANTHER" id="PTHR43427">
    <property type="entry name" value="CHLORIDE CHANNEL PROTEIN CLC-E"/>
    <property type="match status" value="1"/>
</dbReference>
<feature type="transmembrane region" description="Helical" evidence="5">
    <location>
        <begin position="370"/>
        <end position="388"/>
    </location>
</feature>
<comment type="subcellular location">
    <subcellularLocation>
        <location evidence="1">Membrane</location>
        <topology evidence="1">Multi-pass membrane protein</topology>
    </subcellularLocation>
</comment>
<evidence type="ECO:0000256" key="1">
    <source>
        <dbReference type="ARBA" id="ARBA00004141"/>
    </source>
</evidence>
<dbReference type="Gene3D" id="1.10.3080.10">
    <property type="entry name" value="Clc chloride channel"/>
    <property type="match status" value="1"/>
</dbReference>
<dbReference type="InterPro" id="IPR050368">
    <property type="entry name" value="ClC-type_chloride_channel"/>
</dbReference>